<accession>A0A4Y2CYN2</accession>
<comment type="caution">
    <text evidence="1">The sequence shown here is derived from an EMBL/GenBank/DDBJ whole genome shotgun (WGS) entry which is preliminary data.</text>
</comment>
<gene>
    <name evidence="1" type="ORF">AVEN_29415_1</name>
</gene>
<sequence>MNRFLQTTYTHNLQPFVNHCKMMEATLWPGKCFVACSESTHHCGNTMSQFKYESIFADRVHPQSATICELPQDDGGNVMVWEMFLWHALDPLITVEPL</sequence>
<dbReference type="Proteomes" id="UP000499080">
    <property type="component" value="Unassembled WGS sequence"/>
</dbReference>
<evidence type="ECO:0000313" key="2">
    <source>
        <dbReference type="Proteomes" id="UP000499080"/>
    </source>
</evidence>
<name>A0A4Y2CYN2_ARAVE</name>
<dbReference type="EMBL" id="BGPR01000272">
    <property type="protein sequence ID" value="GBM09560.1"/>
    <property type="molecule type" value="Genomic_DNA"/>
</dbReference>
<dbReference type="AlphaFoldDB" id="A0A4Y2CYN2"/>
<keyword evidence="2" id="KW-1185">Reference proteome</keyword>
<organism evidence="1 2">
    <name type="scientific">Araneus ventricosus</name>
    <name type="common">Orbweaver spider</name>
    <name type="synonym">Epeira ventricosa</name>
    <dbReference type="NCBI Taxonomy" id="182803"/>
    <lineage>
        <taxon>Eukaryota</taxon>
        <taxon>Metazoa</taxon>
        <taxon>Ecdysozoa</taxon>
        <taxon>Arthropoda</taxon>
        <taxon>Chelicerata</taxon>
        <taxon>Arachnida</taxon>
        <taxon>Araneae</taxon>
        <taxon>Araneomorphae</taxon>
        <taxon>Entelegynae</taxon>
        <taxon>Araneoidea</taxon>
        <taxon>Araneidae</taxon>
        <taxon>Araneus</taxon>
    </lineage>
</organism>
<reference evidence="1 2" key="1">
    <citation type="journal article" date="2019" name="Sci. Rep.">
        <title>Orb-weaving spider Araneus ventricosus genome elucidates the spidroin gene catalogue.</title>
        <authorList>
            <person name="Kono N."/>
            <person name="Nakamura H."/>
            <person name="Ohtoshi R."/>
            <person name="Moran D.A.P."/>
            <person name="Shinohara A."/>
            <person name="Yoshida Y."/>
            <person name="Fujiwara M."/>
            <person name="Mori M."/>
            <person name="Tomita M."/>
            <person name="Arakawa K."/>
        </authorList>
    </citation>
    <scope>NUCLEOTIDE SEQUENCE [LARGE SCALE GENOMIC DNA]</scope>
</reference>
<protein>
    <submittedName>
        <fullName evidence="1">Uncharacterized protein</fullName>
    </submittedName>
</protein>
<evidence type="ECO:0000313" key="1">
    <source>
        <dbReference type="EMBL" id="GBM09560.1"/>
    </source>
</evidence>
<proteinExistence type="predicted"/>